<dbReference type="Pfam" id="PF20327">
    <property type="entry name" value="DUF6622"/>
    <property type="match status" value="1"/>
</dbReference>
<dbReference type="EMBL" id="QDKH01000030">
    <property type="protein sequence ID" value="PWC11256.1"/>
    <property type="molecule type" value="Genomic_DNA"/>
</dbReference>
<dbReference type="RefSeq" id="WP_136168209.1">
    <property type="nucleotide sequence ID" value="NZ_KZ819093.1"/>
</dbReference>
<protein>
    <recommendedName>
        <fullName evidence="4">DUF1453 domain-containing protein</fullName>
    </recommendedName>
</protein>
<comment type="caution">
    <text evidence="2">The sequence shown here is derived from an EMBL/GenBank/DDBJ whole genome shotgun (WGS) entry which is preliminary data.</text>
</comment>
<evidence type="ECO:0000313" key="3">
    <source>
        <dbReference type="Proteomes" id="UP000296159"/>
    </source>
</evidence>
<name>A0A2U1TPC1_9GAMM</name>
<evidence type="ECO:0000313" key="2">
    <source>
        <dbReference type="EMBL" id="PWC11256.1"/>
    </source>
</evidence>
<organism evidence="2 3">
    <name type="scientific">Brenneria corticis</name>
    <dbReference type="NCBI Taxonomy" id="2173106"/>
    <lineage>
        <taxon>Bacteria</taxon>
        <taxon>Pseudomonadati</taxon>
        <taxon>Pseudomonadota</taxon>
        <taxon>Gammaproteobacteria</taxon>
        <taxon>Enterobacterales</taxon>
        <taxon>Pectobacteriaceae</taxon>
        <taxon>Brenneria</taxon>
    </lineage>
</organism>
<feature type="transmembrane region" description="Helical" evidence="1">
    <location>
        <begin position="104"/>
        <end position="120"/>
    </location>
</feature>
<dbReference type="InterPro" id="IPR046730">
    <property type="entry name" value="DUF6622"/>
</dbReference>
<evidence type="ECO:0008006" key="4">
    <source>
        <dbReference type="Google" id="ProtNLM"/>
    </source>
</evidence>
<sequence>MENYLVIIRHTPLWVWMALAYLLYAGMKARRPRQQSLSRLLVLPMVFLCWGVAAIFHTLAMVEAAAGGFLLALIIGLGLGWRLGKSAGVYRGEIRRFERAGSSVPLALMLLTFGLRFYFSMQLARFPELANSVLFCALSGAAGGITAGIFSGIGIRLLNQMRNVPVRHG</sequence>
<keyword evidence="1" id="KW-0812">Transmembrane</keyword>
<dbReference type="AlphaFoldDB" id="A0A2U1TPC1"/>
<feature type="transmembrane region" description="Helical" evidence="1">
    <location>
        <begin position="6"/>
        <end position="25"/>
    </location>
</feature>
<dbReference type="Proteomes" id="UP000296159">
    <property type="component" value="Unassembled WGS sequence"/>
</dbReference>
<feature type="transmembrane region" description="Helical" evidence="1">
    <location>
        <begin position="37"/>
        <end position="59"/>
    </location>
</feature>
<proteinExistence type="predicted"/>
<evidence type="ECO:0000256" key="1">
    <source>
        <dbReference type="SAM" id="Phobius"/>
    </source>
</evidence>
<gene>
    <name evidence="2" type="ORF">DDT56_20115</name>
</gene>
<feature type="transmembrane region" description="Helical" evidence="1">
    <location>
        <begin position="65"/>
        <end position="83"/>
    </location>
</feature>
<accession>A0A2U1TPC1</accession>
<keyword evidence="1" id="KW-0472">Membrane</keyword>
<keyword evidence="1" id="KW-1133">Transmembrane helix</keyword>
<keyword evidence="3" id="KW-1185">Reference proteome</keyword>
<feature type="transmembrane region" description="Helical" evidence="1">
    <location>
        <begin position="132"/>
        <end position="158"/>
    </location>
</feature>
<reference evidence="2 3" key="1">
    <citation type="submission" date="2018-04" db="EMBL/GenBank/DDBJ databases">
        <title>Brenneria corticis sp.nov.</title>
        <authorList>
            <person name="Li Y."/>
        </authorList>
    </citation>
    <scope>NUCLEOTIDE SEQUENCE [LARGE SCALE GENOMIC DNA]</scope>
    <source>
        <strain evidence="2 3">CFCC 11842</strain>
    </source>
</reference>